<proteinExistence type="predicted"/>
<dbReference type="STRING" id="867345.SAMN05421693_1051"/>
<keyword evidence="3" id="KW-0378">Hydrolase</keyword>
<feature type="domain" description="Transposase IS701-like DDE" evidence="2">
    <location>
        <begin position="14"/>
        <end position="142"/>
    </location>
</feature>
<dbReference type="InterPro" id="IPR038721">
    <property type="entry name" value="IS701-like_DDE_dom"/>
</dbReference>
<protein>
    <submittedName>
        <fullName evidence="3">DDE superfamily endonuclease</fullName>
    </submittedName>
</protein>
<reference evidence="3 4" key="1">
    <citation type="submission" date="2016-10" db="EMBL/GenBank/DDBJ databases">
        <authorList>
            <person name="de Groot N.N."/>
        </authorList>
    </citation>
    <scope>NUCLEOTIDE SEQUENCE [LARGE SCALE GENOMIC DNA]</scope>
    <source>
        <strain evidence="3 4">B7-7</strain>
    </source>
</reference>
<sequence length="197" mass="21779">HAAKANQSPYPWAQTIVTVGLLKSVQGRWACVPLAFAYFLRAKTTVLQNLSLYGRHLRYQSKFRQAVDMIERISQVFTDAPVLVVADSWFGNQGLMQPLRIALGNRAHLLSRLRVNAVMYDLPKTQPGKAGRPRKYGQRPDPDSHARGGHQPPAFLHDGHHAHLGVRPAPGKGATTPLRYPGTVRICVRRPAPCLGA</sequence>
<feature type="region of interest" description="Disordered" evidence="1">
    <location>
        <begin position="123"/>
        <end position="177"/>
    </location>
</feature>
<evidence type="ECO:0000313" key="3">
    <source>
        <dbReference type="EMBL" id="SEP74286.1"/>
    </source>
</evidence>
<dbReference type="AlphaFoldDB" id="A0A1H9AC13"/>
<feature type="non-terminal residue" evidence="3">
    <location>
        <position position="1"/>
    </location>
</feature>
<dbReference type="RefSeq" id="WP_202906189.1">
    <property type="nucleotide sequence ID" value="NZ_FOFO01000005.1"/>
</dbReference>
<gene>
    <name evidence="3" type="ORF">SAMN05421693_1051</name>
</gene>
<dbReference type="EMBL" id="FOFO01000005">
    <property type="protein sequence ID" value="SEP74286.1"/>
    <property type="molecule type" value="Genomic_DNA"/>
</dbReference>
<dbReference type="Proteomes" id="UP000199496">
    <property type="component" value="Unassembled WGS sequence"/>
</dbReference>
<accession>A0A1H9AC13</accession>
<keyword evidence="3" id="KW-0255">Endonuclease</keyword>
<keyword evidence="4" id="KW-1185">Reference proteome</keyword>
<name>A0A1H9AC13_9GAMM</name>
<organism evidence="3 4">
    <name type="scientific">Ectothiorhodospira magna</name>
    <dbReference type="NCBI Taxonomy" id="867345"/>
    <lineage>
        <taxon>Bacteria</taxon>
        <taxon>Pseudomonadati</taxon>
        <taxon>Pseudomonadota</taxon>
        <taxon>Gammaproteobacteria</taxon>
        <taxon>Chromatiales</taxon>
        <taxon>Ectothiorhodospiraceae</taxon>
        <taxon>Ectothiorhodospira</taxon>
    </lineage>
</organism>
<evidence type="ECO:0000259" key="2">
    <source>
        <dbReference type="Pfam" id="PF13546"/>
    </source>
</evidence>
<dbReference type="GO" id="GO:0004519">
    <property type="term" value="F:endonuclease activity"/>
    <property type="evidence" value="ECO:0007669"/>
    <property type="project" value="UniProtKB-KW"/>
</dbReference>
<evidence type="ECO:0000256" key="1">
    <source>
        <dbReference type="SAM" id="MobiDB-lite"/>
    </source>
</evidence>
<evidence type="ECO:0000313" key="4">
    <source>
        <dbReference type="Proteomes" id="UP000199496"/>
    </source>
</evidence>
<keyword evidence="3" id="KW-0540">Nuclease</keyword>
<dbReference type="Pfam" id="PF13546">
    <property type="entry name" value="DDE_5"/>
    <property type="match status" value="1"/>
</dbReference>